<sequence length="810" mass="89723">MAPTSSDEFEGDDFSNNLFSDLAPLLTLFGEQVTRQFLSMSMGWADNVLLAMGPLGIITIIVSAIRVGGGKRLKALIGRARESHSVAEQELLSSTSQNVCEMWSGQQIVRLIGNSDGMETLIITGDEQSADRLAKAWLGVAAKVAPNLALNVHNATAPAWELRAWAFFGTLLQIFSMGFAGVATHYLQWIKAEDQAAAYGYPCFCAGTVCLMLAIVACGHVIEGVTDEFTLSLTDDARRNGVRILSLQRARVVGDQHFPPCAILMAQHNGVFRSSRLNNKNYRWIAAISTSMAIPGYIIQFIGLRALHWSATLVQLGVTLVMTAIRAWVRRGLASDPAWCPLFEGHESATLALLTHSSKSAMFNQAKARHGMKRLFAKMNNASTNKIGQPLNELILGYFIDPGRSALMRSLDGFDQKLFLFPAGRPLQVCLQFSMKSLGEEKPDPLRIYARISEQTPPSRIDDEVETVSGNFSKVIESVMNMLDPLKTALLWRKGTAGHSLDPKVATCLSWEFDFCTSLLEDHEKLAKQELFFRLQKSTSRTGGHWRLLDRNLVSGLLALSFHGMAMRLEHLNQVWGRRNLSIGQNDLFLLPWNEGRLRRDFHPFNSGRIVGHGTSNNTSQKLETLTEWLDIGEKSLSISRIVPSQNEGGRPTREVDIEISMDTSPPMQCFLGMFLSSASRELSPGGYGQRMEELVIDTRDNSGMLLQWAQEMFSLFILAIASATEQVLGDTRELEVRDRPRFENSVFAKIADEAIKGGLVHDRAEAYTLIIPAFAHYGLLPTCNNEQEAENTSEKPTSPAPPNNEENTL</sequence>
<keyword evidence="2" id="KW-1133">Transmembrane helix</keyword>
<gene>
    <name evidence="3" type="ORF">CEP54_013784</name>
</gene>
<feature type="transmembrane region" description="Helical" evidence="2">
    <location>
        <begin position="48"/>
        <end position="69"/>
    </location>
</feature>
<comment type="caution">
    <text evidence="3">The sequence shown here is derived from an EMBL/GenBank/DDBJ whole genome shotgun (WGS) entry which is preliminary data.</text>
</comment>
<reference evidence="3 4" key="1">
    <citation type="submission" date="2017-06" db="EMBL/GenBank/DDBJ databases">
        <title>Comparative genomic analysis of Ambrosia Fusariam Clade fungi.</title>
        <authorList>
            <person name="Stajich J.E."/>
            <person name="Carrillo J."/>
            <person name="Kijimoto T."/>
            <person name="Eskalen A."/>
            <person name="O'Donnell K."/>
            <person name="Kasson M."/>
        </authorList>
    </citation>
    <scope>NUCLEOTIDE SEQUENCE [LARGE SCALE GENOMIC DNA]</scope>
    <source>
        <strain evidence="3 4">NRRL62584</strain>
    </source>
</reference>
<keyword evidence="4" id="KW-1185">Reference proteome</keyword>
<dbReference type="Proteomes" id="UP000288168">
    <property type="component" value="Unassembled WGS sequence"/>
</dbReference>
<organism evidence="3 4">
    <name type="scientific">Fusarium duplospermum</name>
    <dbReference type="NCBI Taxonomy" id="1325734"/>
    <lineage>
        <taxon>Eukaryota</taxon>
        <taxon>Fungi</taxon>
        <taxon>Dikarya</taxon>
        <taxon>Ascomycota</taxon>
        <taxon>Pezizomycotina</taxon>
        <taxon>Sordariomycetes</taxon>
        <taxon>Hypocreomycetidae</taxon>
        <taxon>Hypocreales</taxon>
        <taxon>Nectriaceae</taxon>
        <taxon>Fusarium</taxon>
        <taxon>Fusarium solani species complex</taxon>
    </lineage>
</organism>
<dbReference type="STRING" id="1325734.A0A428P0M3"/>
<proteinExistence type="predicted"/>
<keyword evidence="2" id="KW-0812">Transmembrane</keyword>
<dbReference type="AlphaFoldDB" id="A0A428P0M3"/>
<dbReference type="OrthoDB" id="194358at2759"/>
<evidence type="ECO:0000256" key="2">
    <source>
        <dbReference type="SAM" id="Phobius"/>
    </source>
</evidence>
<feature type="transmembrane region" description="Helical" evidence="2">
    <location>
        <begin position="199"/>
        <end position="222"/>
    </location>
</feature>
<protein>
    <submittedName>
        <fullName evidence="3">Uncharacterized protein</fullName>
    </submittedName>
</protein>
<accession>A0A428P0M3</accession>
<evidence type="ECO:0000256" key="1">
    <source>
        <dbReference type="SAM" id="MobiDB-lite"/>
    </source>
</evidence>
<feature type="transmembrane region" description="Helical" evidence="2">
    <location>
        <begin position="282"/>
        <end position="303"/>
    </location>
</feature>
<feature type="region of interest" description="Disordered" evidence="1">
    <location>
        <begin position="787"/>
        <end position="810"/>
    </location>
</feature>
<dbReference type="EMBL" id="NKCI01000235">
    <property type="protein sequence ID" value="RSL46578.1"/>
    <property type="molecule type" value="Genomic_DNA"/>
</dbReference>
<name>A0A428P0M3_9HYPO</name>
<feature type="transmembrane region" description="Helical" evidence="2">
    <location>
        <begin position="164"/>
        <end position="187"/>
    </location>
</feature>
<evidence type="ECO:0000313" key="3">
    <source>
        <dbReference type="EMBL" id="RSL46578.1"/>
    </source>
</evidence>
<evidence type="ECO:0000313" key="4">
    <source>
        <dbReference type="Proteomes" id="UP000288168"/>
    </source>
</evidence>
<keyword evidence="2" id="KW-0472">Membrane</keyword>